<dbReference type="CDD" id="cd00130">
    <property type="entry name" value="PAS"/>
    <property type="match status" value="1"/>
</dbReference>
<dbReference type="SMART" id="SM00387">
    <property type="entry name" value="HATPase_c"/>
    <property type="match status" value="1"/>
</dbReference>
<dbReference type="PANTHER" id="PTHR43065:SF10">
    <property type="entry name" value="PEROXIDE STRESS-ACTIVATED HISTIDINE KINASE MAK3"/>
    <property type="match status" value="1"/>
</dbReference>
<evidence type="ECO:0000256" key="6">
    <source>
        <dbReference type="ARBA" id="ARBA00022741"/>
    </source>
</evidence>
<evidence type="ECO:0000256" key="2">
    <source>
        <dbReference type="ARBA" id="ARBA00004370"/>
    </source>
</evidence>
<keyword evidence="9" id="KW-0902">Two-component regulatory system</keyword>
<comment type="caution">
    <text evidence="14">The sequence shown here is derived from an EMBL/GenBank/DDBJ whole genome shotgun (WGS) entry which is preliminary data.</text>
</comment>
<dbReference type="Gene3D" id="6.10.340.10">
    <property type="match status" value="1"/>
</dbReference>
<dbReference type="InterPro" id="IPR035965">
    <property type="entry name" value="PAS-like_dom_sf"/>
</dbReference>
<dbReference type="SMART" id="SM00304">
    <property type="entry name" value="HAMP"/>
    <property type="match status" value="1"/>
</dbReference>
<dbReference type="Gene3D" id="3.30.450.20">
    <property type="entry name" value="PAS domain"/>
    <property type="match status" value="1"/>
</dbReference>
<evidence type="ECO:0000256" key="9">
    <source>
        <dbReference type="ARBA" id="ARBA00023012"/>
    </source>
</evidence>
<evidence type="ECO:0000256" key="1">
    <source>
        <dbReference type="ARBA" id="ARBA00000085"/>
    </source>
</evidence>
<dbReference type="Pfam" id="PF00672">
    <property type="entry name" value="HAMP"/>
    <property type="match status" value="1"/>
</dbReference>
<evidence type="ECO:0000256" key="4">
    <source>
        <dbReference type="ARBA" id="ARBA00022553"/>
    </source>
</evidence>
<keyword evidence="10" id="KW-1133">Transmembrane helix</keyword>
<dbReference type="InterPro" id="IPR036890">
    <property type="entry name" value="HATPase_C_sf"/>
</dbReference>
<protein>
    <recommendedName>
        <fullName evidence="3">histidine kinase</fullName>
        <ecNumber evidence="3">2.7.13.3</ecNumber>
    </recommendedName>
</protein>
<keyword evidence="10" id="KW-0812">Transmembrane</keyword>
<dbReference type="AlphaFoldDB" id="A0A7W5ZKR1"/>
<keyword evidence="8" id="KW-0067">ATP-binding</keyword>
<evidence type="ECO:0000256" key="7">
    <source>
        <dbReference type="ARBA" id="ARBA00022777"/>
    </source>
</evidence>
<reference evidence="14 15" key="1">
    <citation type="submission" date="2020-08" db="EMBL/GenBank/DDBJ databases">
        <title>Genomic Encyclopedia of Type Strains, Phase IV (KMG-IV): sequencing the most valuable type-strain genomes for metagenomic binning, comparative biology and taxonomic classification.</title>
        <authorList>
            <person name="Goeker M."/>
        </authorList>
    </citation>
    <scope>NUCLEOTIDE SEQUENCE [LARGE SCALE GENOMIC DNA]</scope>
    <source>
        <strain evidence="14 15">DSM 17976</strain>
    </source>
</reference>
<dbReference type="InterPro" id="IPR000014">
    <property type="entry name" value="PAS"/>
</dbReference>
<proteinExistence type="predicted"/>
<keyword evidence="5" id="KW-0808">Transferase</keyword>
<evidence type="ECO:0000313" key="14">
    <source>
        <dbReference type="EMBL" id="MBB3838658.1"/>
    </source>
</evidence>
<dbReference type="SUPFAM" id="SSF55785">
    <property type="entry name" value="PYP-like sensor domain (PAS domain)"/>
    <property type="match status" value="1"/>
</dbReference>
<feature type="domain" description="HAMP" evidence="13">
    <location>
        <begin position="52"/>
        <end position="104"/>
    </location>
</feature>
<dbReference type="Proteomes" id="UP000541352">
    <property type="component" value="Unassembled WGS sequence"/>
</dbReference>
<dbReference type="GO" id="GO:0000160">
    <property type="term" value="P:phosphorelay signal transduction system"/>
    <property type="evidence" value="ECO:0007669"/>
    <property type="project" value="UniProtKB-KW"/>
</dbReference>
<evidence type="ECO:0000256" key="10">
    <source>
        <dbReference type="SAM" id="Phobius"/>
    </source>
</evidence>
<evidence type="ECO:0000256" key="5">
    <source>
        <dbReference type="ARBA" id="ARBA00022679"/>
    </source>
</evidence>
<dbReference type="PANTHER" id="PTHR43065">
    <property type="entry name" value="SENSOR HISTIDINE KINASE"/>
    <property type="match status" value="1"/>
</dbReference>
<gene>
    <name evidence="14" type="ORF">FHS57_002664</name>
</gene>
<dbReference type="EMBL" id="JACIBY010000005">
    <property type="protein sequence ID" value="MBB3838658.1"/>
    <property type="molecule type" value="Genomic_DNA"/>
</dbReference>
<organism evidence="14 15">
    <name type="scientific">Runella defluvii</name>
    <dbReference type="NCBI Taxonomy" id="370973"/>
    <lineage>
        <taxon>Bacteria</taxon>
        <taxon>Pseudomonadati</taxon>
        <taxon>Bacteroidota</taxon>
        <taxon>Cytophagia</taxon>
        <taxon>Cytophagales</taxon>
        <taxon>Spirosomataceae</taxon>
        <taxon>Runella</taxon>
    </lineage>
</organism>
<dbReference type="PROSITE" id="PS50109">
    <property type="entry name" value="HIS_KIN"/>
    <property type="match status" value="1"/>
</dbReference>
<feature type="domain" description="Histidine kinase" evidence="11">
    <location>
        <begin position="226"/>
        <end position="425"/>
    </location>
</feature>
<feature type="domain" description="PAS" evidence="12">
    <location>
        <begin position="109"/>
        <end position="162"/>
    </location>
</feature>
<dbReference type="SMART" id="SM00091">
    <property type="entry name" value="PAS"/>
    <property type="match status" value="1"/>
</dbReference>
<dbReference type="Pfam" id="PF02518">
    <property type="entry name" value="HATPase_c"/>
    <property type="match status" value="1"/>
</dbReference>
<dbReference type="Gene3D" id="3.30.565.10">
    <property type="entry name" value="Histidine kinase-like ATPase, C-terminal domain"/>
    <property type="match status" value="1"/>
</dbReference>
<evidence type="ECO:0000256" key="3">
    <source>
        <dbReference type="ARBA" id="ARBA00012438"/>
    </source>
</evidence>
<dbReference type="InterPro" id="IPR005467">
    <property type="entry name" value="His_kinase_dom"/>
</dbReference>
<dbReference type="RefSeq" id="WP_183974310.1">
    <property type="nucleotide sequence ID" value="NZ_JACIBY010000005.1"/>
</dbReference>
<evidence type="ECO:0000256" key="8">
    <source>
        <dbReference type="ARBA" id="ARBA00022840"/>
    </source>
</evidence>
<comment type="subcellular location">
    <subcellularLocation>
        <location evidence="2">Membrane</location>
    </subcellularLocation>
</comment>
<dbReference type="GO" id="GO:0016020">
    <property type="term" value="C:membrane"/>
    <property type="evidence" value="ECO:0007669"/>
    <property type="project" value="UniProtKB-SubCell"/>
</dbReference>
<keyword evidence="15" id="KW-1185">Reference proteome</keyword>
<accession>A0A7W5ZKR1</accession>
<keyword evidence="4" id="KW-0597">Phosphoprotein</keyword>
<sequence>MRLGTKFIVFIAIIHLVALGLSFAIFFTKPLLFILSEAFILLSLFFAWQVYQDLIQPLKLLMTGVEAIHDRDFNVKFLKTGKYEMDQLIEVYNQMIDQLRTERTQQQEQHYFLQKLVATSPTGILMLDFDQHITDLNPKAEEIVGMPARQLLQLSLTESSHPILQALSRLKTGEARTFNFNGVALFKCQKAHFIDRGFPRYFVMLEELTAEILAAEKNAYGKVIRLMAHEVNNSIGAVNSILDSTLYYLDENPDVQSAVRVAMERNDHLNQFMRNFADIVRLPMPQKQRLDLHELLQNMAKLMEFNARSREITLEWALHPQPIWLDADRQQLEQVLVNVLKNAFESIGRGGKVIFKTSPSQLEIIDSGSGISADVAAQLFTPFFSTKKNGQGIGLTLVREILHNHGFSASLQTEEVGKTVFRVGF</sequence>
<dbReference type="InterPro" id="IPR003594">
    <property type="entry name" value="HATPase_dom"/>
</dbReference>
<keyword evidence="10" id="KW-0472">Membrane</keyword>
<dbReference type="PRINTS" id="PR00344">
    <property type="entry name" value="BCTRLSENSOR"/>
</dbReference>
<name>A0A7W5ZKR1_9BACT</name>
<dbReference type="PROSITE" id="PS50112">
    <property type="entry name" value="PAS"/>
    <property type="match status" value="1"/>
</dbReference>
<dbReference type="InterPro" id="IPR004358">
    <property type="entry name" value="Sig_transdc_His_kin-like_C"/>
</dbReference>
<dbReference type="CDD" id="cd06225">
    <property type="entry name" value="HAMP"/>
    <property type="match status" value="1"/>
</dbReference>
<dbReference type="Pfam" id="PF13188">
    <property type="entry name" value="PAS_8"/>
    <property type="match status" value="1"/>
</dbReference>
<dbReference type="GO" id="GO:0005524">
    <property type="term" value="F:ATP binding"/>
    <property type="evidence" value="ECO:0007669"/>
    <property type="project" value="UniProtKB-KW"/>
</dbReference>
<evidence type="ECO:0000313" key="15">
    <source>
        <dbReference type="Proteomes" id="UP000541352"/>
    </source>
</evidence>
<feature type="transmembrane region" description="Helical" evidence="10">
    <location>
        <begin position="7"/>
        <end position="27"/>
    </location>
</feature>
<dbReference type="PROSITE" id="PS50885">
    <property type="entry name" value="HAMP"/>
    <property type="match status" value="1"/>
</dbReference>
<keyword evidence="6" id="KW-0547">Nucleotide-binding</keyword>
<comment type="catalytic activity">
    <reaction evidence="1">
        <text>ATP + protein L-histidine = ADP + protein N-phospho-L-histidine.</text>
        <dbReference type="EC" id="2.7.13.3"/>
    </reaction>
</comment>
<evidence type="ECO:0000259" key="13">
    <source>
        <dbReference type="PROSITE" id="PS50885"/>
    </source>
</evidence>
<evidence type="ECO:0000259" key="11">
    <source>
        <dbReference type="PROSITE" id="PS50109"/>
    </source>
</evidence>
<keyword evidence="7 14" id="KW-0418">Kinase</keyword>
<dbReference type="InterPro" id="IPR003660">
    <property type="entry name" value="HAMP_dom"/>
</dbReference>
<dbReference type="EC" id="2.7.13.3" evidence="3"/>
<dbReference type="SUPFAM" id="SSF55874">
    <property type="entry name" value="ATPase domain of HSP90 chaperone/DNA topoisomerase II/histidine kinase"/>
    <property type="match status" value="1"/>
</dbReference>
<evidence type="ECO:0000259" key="12">
    <source>
        <dbReference type="PROSITE" id="PS50112"/>
    </source>
</evidence>
<dbReference type="GO" id="GO:0004673">
    <property type="term" value="F:protein histidine kinase activity"/>
    <property type="evidence" value="ECO:0007669"/>
    <property type="project" value="UniProtKB-EC"/>
</dbReference>